<dbReference type="EMBL" id="JATAAI010000014">
    <property type="protein sequence ID" value="KAK1741132.1"/>
    <property type="molecule type" value="Genomic_DNA"/>
</dbReference>
<reference evidence="1" key="1">
    <citation type="submission" date="2023-06" db="EMBL/GenBank/DDBJ databases">
        <title>Survivors Of The Sea: Transcriptome response of Skeletonema marinoi to long-term dormancy.</title>
        <authorList>
            <person name="Pinder M.I.M."/>
            <person name="Kourtchenko O."/>
            <person name="Robertson E.K."/>
            <person name="Larsson T."/>
            <person name="Maumus F."/>
            <person name="Osuna-Cruz C.M."/>
            <person name="Vancaester E."/>
            <person name="Stenow R."/>
            <person name="Vandepoele K."/>
            <person name="Ploug H."/>
            <person name="Bruchert V."/>
            <person name="Godhe A."/>
            <person name="Topel M."/>
        </authorList>
    </citation>
    <scope>NUCLEOTIDE SEQUENCE</scope>
    <source>
        <strain evidence="1">R05AC</strain>
    </source>
</reference>
<sequence length="238" mass="26955">MKGSFQKVNGLLSQLKTACNYLEDLELKATAFPDLYDYLIEEAGVEQKWLDRFAEIRQSTWGKAHFHDEDPLSYHTRDDDGTLVFHSIDQVFPRQDTIRALPSKSYTPKPLHFRKCIKCHNLKHDISYFECPYKWCEHDHKGKCGDCAPTCTCASCGKSGCMCCFVECSSENCTRMMCKCTDFYGWKDSDRGGAPGCSYLAHRGNGDHDDSGMGQNEYCDVHKPDGAVKHETAVCVIM</sequence>
<keyword evidence="2" id="KW-1185">Reference proteome</keyword>
<organism evidence="1 2">
    <name type="scientific">Skeletonema marinoi</name>
    <dbReference type="NCBI Taxonomy" id="267567"/>
    <lineage>
        <taxon>Eukaryota</taxon>
        <taxon>Sar</taxon>
        <taxon>Stramenopiles</taxon>
        <taxon>Ochrophyta</taxon>
        <taxon>Bacillariophyta</taxon>
        <taxon>Coscinodiscophyceae</taxon>
        <taxon>Thalassiosirophycidae</taxon>
        <taxon>Thalassiosirales</taxon>
        <taxon>Skeletonemataceae</taxon>
        <taxon>Skeletonema</taxon>
        <taxon>Skeletonema marinoi-dohrnii complex</taxon>
    </lineage>
</organism>
<comment type="caution">
    <text evidence="1">The sequence shown here is derived from an EMBL/GenBank/DDBJ whole genome shotgun (WGS) entry which is preliminary data.</text>
</comment>
<accession>A0AAD9DBE3</accession>
<dbReference type="AlphaFoldDB" id="A0AAD9DBE3"/>
<evidence type="ECO:0000313" key="2">
    <source>
        <dbReference type="Proteomes" id="UP001224775"/>
    </source>
</evidence>
<protein>
    <submittedName>
        <fullName evidence="1">Uncharacterized protein</fullName>
    </submittedName>
</protein>
<proteinExistence type="predicted"/>
<evidence type="ECO:0000313" key="1">
    <source>
        <dbReference type="EMBL" id="KAK1741132.1"/>
    </source>
</evidence>
<name>A0AAD9DBE3_9STRA</name>
<dbReference type="Proteomes" id="UP001224775">
    <property type="component" value="Unassembled WGS sequence"/>
</dbReference>
<gene>
    <name evidence="1" type="ORF">QTG54_008384</name>
</gene>